<dbReference type="Gene3D" id="1.20.1280.50">
    <property type="match status" value="1"/>
</dbReference>
<dbReference type="InterPro" id="IPR032675">
    <property type="entry name" value="LRR_dom_sf"/>
</dbReference>
<dbReference type="SUPFAM" id="SSF52047">
    <property type="entry name" value="RNI-like"/>
    <property type="match status" value="1"/>
</dbReference>
<dbReference type="InterPro" id="IPR006566">
    <property type="entry name" value="FBD"/>
</dbReference>
<dbReference type="Pfam" id="PF08387">
    <property type="entry name" value="FBD"/>
    <property type="match status" value="1"/>
</dbReference>
<dbReference type="SUPFAM" id="SSF81383">
    <property type="entry name" value="F-box domain"/>
    <property type="match status" value="1"/>
</dbReference>
<dbReference type="InterPro" id="IPR055411">
    <property type="entry name" value="LRR_FXL15/At3g58940/PEG3-like"/>
</dbReference>
<proteinExistence type="predicted"/>
<sequence>MEKRFVKKKQSNSEINDLPDPLLCHILSFLPTRDSVRSSLLSKRWRSLWLQVPVFDLDSLQFDGDVFGLIEFVDRFLESDENLALNRFKLIYHYEDIGDDDRFLESWIDALVRRRVRHLDFQVNSDDNELVWMPLSLYLCNTLVSLSLYHVALSYLEPEFVVSLPCLKVMHLDRVRYDKSIKRDESNLETLITSCPVLEKLTIIRDSFELLEIISVRSKSLKSFALVAEDSEVGLLEDHVVEIDAPKLERMSLCDHLSGSVIIHCIAPFALVNIDVNFDGEDGYTLLDQDDDSYKRTMIGNFLTGISTVSGLKISSNTMEEFEFDKEEWPIKLSNVPPCFVSSLKYVELSTPVTTRTSSQVKLAIYFLRNCAALKKLSLSENFGDDIIKKIKKIPRRSRRCSIVTG</sequence>
<dbReference type="Gene3D" id="3.80.10.10">
    <property type="entry name" value="Ribonuclease Inhibitor"/>
    <property type="match status" value="1"/>
</dbReference>
<reference evidence="2" key="1">
    <citation type="submission" date="2019-12" db="EMBL/GenBank/DDBJ databases">
        <title>Genome sequencing and annotation of Brassica cretica.</title>
        <authorList>
            <person name="Studholme D.J."/>
            <person name="Sarris P.F."/>
        </authorList>
    </citation>
    <scope>NUCLEOTIDE SEQUENCE</scope>
    <source>
        <strain evidence="2">PFS-001/15</strain>
        <tissue evidence="2">Leaf</tissue>
    </source>
</reference>
<feature type="domain" description="F-box" evidence="1">
    <location>
        <begin position="12"/>
        <end position="48"/>
    </location>
</feature>
<dbReference type="Pfam" id="PF00646">
    <property type="entry name" value="F-box"/>
    <property type="match status" value="1"/>
</dbReference>
<dbReference type="PANTHER" id="PTHR31900:SF25">
    <property type="entry name" value="FBD DOMAIN-CONTAINING PROTEIN"/>
    <property type="match status" value="1"/>
</dbReference>
<dbReference type="PANTHER" id="PTHR31900">
    <property type="entry name" value="F-BOX/RNI SUPERFAMILY PROTEIN-RELATED"/>
    <property type="match status" value="1"/>
</dbReference>
<comment type="caution">
    <text evidence="2">The sequence shown here is derived from an EMBL/GenBank/DDBJ whole genome shotgun (WGS) entry which is preliminary data.</text>
</comment>
<dbReference type="InterPro" id="IPR053781">
    <property type="entry name" value="F-box_AtFBL13-like"/>
</dbReference>
<dbReference type="AlphaFoldDB" id="A0A8S9LTZ3"/>
<accession>A0A8S9LTZ3</accession>
<evidence type="ECO:0000313" key="2">
    <source>
        <dbReference type="EMBL" id="KAF2609301.1"/>
    </source>
</evidence>
<dbReference type="Pfam" id="PF24758">
    <property type="entry name" value="LRR_At5g56370"/>
    <property type="match status" value="1"/>
</dbReference>
<dbReference type="PROSITE" id="PS50181">
    <property type="entry name" value="FBOX"/>
    <property type="match status" value="1"/>
</dbReference>
<dbReference type="SMART" id="SM00579">
    <property type="entry name" value="FBD"/>
    <property type="match status" value="1"/>
</dbReference>
<evidence type="ECO:0000259" key="1">
    <source>
        <dbReference type="PROSITE" id="PS50181"/>
    </source>
</evidence>
<dbReference type="Proteomes" id="UP000712281">
    <property type="component" value="Unassembled WGS sequence"/>
</dbReference>
<dbReference type="SMART" id="SM00256">
    <property type="entry name" value="FBOX"/>
    <property type="match status" value="1"/>
</dbReference>
<dbReference type="InterPro" id="IPR050232">
    <property type="entry name" value="FBL13/AtMIF1-like"/>
</dbReference>
<dbReference type="EMBL" id="QGKW02000276">
    <property type="protein sequence ID" value="KAF2609301.1"/>
    <property type="molecule type" value="Genomic_DNA"/>
</dbReference>
<evidence type="ECO:0000313" key="3">
    <source>
        <dbReference type="Proteomes" id="UP000712281"/>
    </source>
</evidence>
<dbReference type="InterPro" id="IPR001810">
    <property type="entry name" value="F-box_dom"/>
</dbReference>
<name>A0A8S9LTZ3_BRACR</name>
<dbReference type="InterPro" id="IPR036047">
    <property type="entry name" value="F-box-like_dom_sf"/>
</dbReference>
<gene>
    <name evidence="2" type="ORF">F2Q68_00045676</name>
</gene>
<protein>
    <recommendedName>
        <fullName evidence="1">F-box domain-containing protein</fullName>
    </recommendedName>
</protein>
<organism evidence="2 3">
    <name type="scientific">Brassica cretica</name>
    <name type="common">Mustard</name>
    <dbReference type="NCBI Taxonomy" id="69181"/>
    <lineage>
        <taxon>Eukaryota</taxon>
        <taxon>Viridiplantae</taxon>
        <taxon>Streptophyta</taxon>
        <taxon>Embryophyta</taxon>
        <taxon>Tracheophyta</taxon>
        <taxon>Spermatophyta</taxon>
        <taxon>Magnoliopsida</taxon>
        <taxon>eudicotyledons</taxon>
        <taxon>Gunneridae</taxon>
        <taxon>Pentapetalae</taxon>
        <taxon>rosids</taxon>
        <taxon>malvids</taxon>
        <taxon>Brassicales</taxon>
        <taxon>Brassicaceae</taxon>
        <taxon>Brassiceae</taxon>
        <taxon>Brassica</taxon>
    </lineage>
</organism>
<dbReference type="CDD" id="cd22160">
    <property type="entry name" value="F-box_AtFBL13-like"/>
    <property type="match status" value="1"/>
</dbReference>